<accession>A0A7E5VME7</accession>
<comment type="cofactor">
    <cofactor evidence="1 14">
        <name>heme</name>
        <dbReference type="ChEBI" id="CHEBI:30413"/>
    </cofactor>
</comment>
<evidence type="ECO:0000313" key="16">
    <source>
        <dbReference type="Proteomes" id="UP000322000"/>
    </source>
</evidence>
<comment type="function">
    <text evidence="2">May be involved in the metabolism of insect hormones and in the breakdown of synthetic insecticides.</text>
</comment>
<dbReference type="OrthoDB" id="1372046at2759"/>
<dbReference type="InterPro" id="IPR036396">
    <property type="entry name" value="Cyt_P450_sf"/>
</dbReference>
<dbReference type="SUPFAM" id="SSF48264">
    <property type="entry name" value="Cytochrome P450"/>
    <property type="match status" value="1"/>
</dbReference>
<dbReference type="InterPro" id="IPR001128">
    <property type="entry name" value="Cyt_P450"/>
</dbReference>
<evidence type="ECO:0000256" key="11">
    <source>
        <dbReference type="ARBA" id="ARBA00023004"/>
    </source>
</evidence>
<keyword evidence="13" id="KW-0472">Membrane</keyword>
<keyword evidence="12 15" id="KW-0503">Monooxygenase</keyword>
<keyword evidence="16" id="KW-1185">Reference proteome</keyword>
<proteinExistence type="inferred from homology"/>
<reference evidence="17" key="1">
    <citation type="submission" date="2025-08" db="UniProtKB">
        <authorList>
            <consortium name="RefSeq"/>
        </authorList>
    </citation>
    <scope>IDENTIFICATION</scope>
</reference>
<dbReference type="RefSeq" id="XP_026729503.1">
    <property type="nucleotide sequence ID" value="XM_026873702.1"/>
</dbReference>
<evidence type="ECO:0000256" key="7">
    <source>
        <dbReference type="ARBA" id="ARBA00022723"/>
    </source>
</evidence>
<evidence type="ECO:0000256" key="8">
    <source>
        <dbReference type="ARBA" id="ARBA00022824"/>
    </source>
</evidence>
<dbReference type="InterPro" id="IPR002401">
    <property type="entry name" value="Cyt_P450_E_grp-I"/>
</dbReference>
<gene>
    <name evidence="17" type="primary">LOC113495107</name>
</gene>
<evidence type="ECO:0000256" key="2">
    <source>
        <dbReference type="ARBA" id="ARBA00003690"/>
    </source>
</evidence>
<keyword evidence="11 14" id="KW-0408">Iron</keyword>
<feature type="binding site" description="axial binding residue" evidence="14">
    <location>
        <position position="381"/>
    </location>
    <ligand>
        <name>heme</name>
        <dbReference type="ChEBI" id="CHEBI:30413"/>
    </ligand>
    <ligandPart>
        <name>Fe</name>
        <dbReference type="ChEBI" id="CHEBI:18248"/>
    </ligandPart>
</feature>
<dbReference type="GeneID" id="113495107"/>
<dbReference type="PROSITE" id="PS00086">
    <property type="entry name" value="CYTOCHROME_P450"/>
    <property type="match status" value="1"/>
</dbReference>
<dbReference type="GO" id="GO:0005506">
    <property type="term" value="F:iron ion binding"/>
    <property type="evidence" value="ECO:0007669"/>
    <property type="project" value="InterPro"/>
</dbReference>
<dbReference type="AlphaFoldDB" id="A0A7E5VME7"/>
<dbReference type="GO" id="GO:0020037">
    <property type="term" value="F:heme binding"/>
    <property type="evidence" value="ECO:0007669"/>
    <property type="project" value="InterPro"/>
</dbReference>
<organism evidence="16 17">
    <name type="scientific">Trichoplusia ni</name>
    <name type="common">Cabbage looper</name>
    <dbReference type="NCBI Taxonomy" id="7111"/>
    <lineage>
        <taxon>Eukaryota</taxon>
        <taxon>Metazoa</taxon>
        <taxon>Ecdysozoa</taxon>
        <taxon>Arthropoda</taxon>
        <taxon>Hexapoda</taxon>
        <taxon>Insecta</taxon>
        <taxon>Pterygota</taxon>
        <taxon>Neoptera</taxon>
        <taxon>Endopterygota</taxon>
        <taxon>Lepidoptera</taxon>
        <taxon>Glossata</taxon>
        <taxon>Ditrysia</taxon>
        <taxon>Noctuoidea</taxon>
        <taxon>Noctuidae</taxon>
        <taxon>Plusiinae</taxon>
        <taxon>Trichoplusia</taxon>
    </lineage>
</organism>
<keyword evidence="9" id="KW-0492">Microsome</keyword>
<evidence type="ECO:0000256" key="1">
    <source>
        <dbReference type="ARBA" id="ARBA00001971"/>
    </source>
</evidence>
<keyword evidence="10 15" id="KW-0560">Oxidoreductase</keyword>
<evidence type="ECO:0000256" key="9">
    <source>
        <dbReference type="ARBA" id="ARBA00022848"/>
    </source>
</evidence>
<comment type="subcellular location">
    <subcellularLocation>
        <location evidence="4">Endoplasmic reticulum membrane</location>
        <topology evidence="4">Peripheral membrane protein</topology>
    </subcellularLocation>
    <subcellularLocation>
        <location evidence="3">Microsome membrane</location>
        <topology evidence="3">Peripheral membrane protein</topology>
    </subcellularLocation>
</comment>
<dbReference type="InParanoid" id="A0A7E5VME7"/>
<sequence>MMELLLLVILSCVLLVWLWMRYRHPLPPICPGALPVIGHVLAVPREPQERKVYYRSVINTGFIIYFPVLSDPDDAILVANTCFSKSYMQNFASELYGRGLATSEVSMWKVHRKLLNPSFSQQILNSFLGVFNDQSRRLVSELDMEVGKDTLDVETYLTTFLLRTSCRKYFNLKSPPIGRRLNDFFHFEFQIIQRKLNDKESTVIENSQDKFQPLLDRMLHLYKTQDAFTVDEIKEHVNTMIAATYETTAISITFALILLGSHPDVQSRVLQELNEVFKEKDRDVDKTDLHKLVYFDAVIKESLRLYPPGPRIVRCIDTDVKLKEYTLKAGSEVLISIHSINRHPMWGADADLFRPERWLDPASLPGNPNAFATFSLGKRNCIGKTYAILVMKVTLVHLLRKYHFTSSSPNIQSQCGAFFQVPKNEHEVKIQYRK</sequence>
<dbReference type="PANTHER" id="PTHR24291:SF189">
    <property type="entry name" value="CYTOCHROME P450 4C3-RELATED"/>
    <property type="match status" value="1"/>
</dbReference>
<dbReference type="InterPro" id="IPR017972">
    <property type="entry name" value="Cyt_P450_CS"/>
</dbReference>
<evidence type="ECO:0000256" key="5">
    <source>
        <dbReference type="ARBA" id="ARBA00010617"/>
    </source>
</evidence>
<keyword evidence="8" id="KW-0256">Endoplasmic reticulum</keyword>
<comment type="similarity">
    <text evidence="5 15">Belongs to the cytochrome P450 family.</text>
</comment>
<keyword evidence="6 14" id="KW-0349">Heme</keyword>
<dbReference type="PRINTS" id="PR00385">
    <property type="entry name" value="P450"/>
</dbReference>
<keyword evidence="7 14" id="KW-0479">Metal-binding</keyword>
<dbReference type="KEGG" id="tnl:113495107"/>
<protein>
    <submittedName>
        <fullName evidence="17">Cytochrome P450 4g15-like</fullName>
    </submittedName>
</protein>
<evidence type="ECO:0000313" key="17">
    <source>
        <dbReference type="RefSeq" id="XP_026729503.1"/>
    </source>
</evidence>
<dbReference type="InterPro" id="IPR050196">
    <property type="entry name" value="Cytochrome_P450_Monoox"/>
</dbReference>
<dbReference type="PRINTS" id="PR00463">
    <property type="entry name" value="EP450I"/>
</dbReference>
<dbReference type="PANTHER" id="PTHR24291">
    <property type="entry name" value="CYTOCHROME P450 FAMILY 4"/>
    <property type="match status" value="1"/>
</dbReference>
<dbReference type="Proteomes" id="UP000322000">
    <property type="component" value="Chromosome 6"/>
</dbReference>
<evidence type="ECO:0000256" key="15">
    <source>
        <dbReference type="RuleBase" id="RU000461"/>
    </source>
</evidence>
<dbReference type="GO" id="GO:0005789">
    <property type="term" value="C:endoplasmic reticulum membrane"/>
    <property type="evidence" value="ECO:0007669"/>
    <property type="project" value="UniProtKB-SubCell"/>
</dbReference>
<evidence type="ECO:0000256" key="13">
    <source>
        <dbReference type="ARBA" id="ARBA00023136"/>
    </source>
</evidence>
<evidence type="ECO:0000256" key="10">
    <source>
        <dbReference type="ARBA" id="ARBA00023002"/>
    </source>
</evidence>
<dbReference type="Gene3D" id="1.10.630.10">
    <property type="entry name" value="Cytochrome P450"/>
    <property type="match status" value="1"/>
</dbReference>
<dbReference type="GO" id="GO:0004497">
    <property type="term" value="F:monooxygenase activity"/>
    <property type="evidence" value="ECO:0007669"/>
    <property type="project" value="UniProtKB-KW"/>
</dbReference>
<evidence type="ECO:0000256" key="3">
    <source>
        <dbReference type="ARBA" id="ARBA00004174"/>
    </source>
</evidence>
<evidence type="ECO:0000256" key="6">
    <source>
        <dbReference type="ARBA" id="ARBA00022617"/>
    </source>
</evidence>
<dbReference type="GO" id="GO:0016705">
    <property type="term" value="F:oxidoreductase activity, acting on paired donors, with incorporation or reduction of molecular oxygen"/>
    <property type="evidence" value="ECO:0007669"/>
    <property type="project" value="InterPro"/>
</dbReference>
<evidence type="ECO:0000256" key="12">
    <source>
        <dbReference type="ARBA" id="ARBA00023033"/>
    </source>
</evidence>
<name>A0A7E5VME7_TRINI</name>
<dbReference type="Pfam" id="PF00067">
    <property type="entry name" value="p450"/>
    <property type="match status" value="2"/>
</dbReference>
<evidence type="ECO:0000256" key="14">
    <source>
        <dbReference type="PIRSR" id="PIRSR602401-1"/>
    </source>
</evidence>
<evidence type="ECO:0000256" key="4">
    <source>
        <dbReference type="ARBA" id="ARBA00004406"/>
    </source>
</evidence>